<comment type="caution">
    <text evidence="2">The sequence shown here is derived from an EMBL/GenBank/DDBJ whole genome shotgun (WGS) entry which is preliminary data.</text>
</comment>
<name>A0A821VIL5_9BILA</name>
<dbReference type="AlphaFoldDB" id="A0A821VIL5"/>
<gene>
    <name evidence="1" type="ORF">GRG538_LOCUS23374</name>
    <name evidence="2" type="ORF">QYT958_LOCUS31056</name>
</gene>
<accession>A0A821VIL5</accession>
<organism evidence="2 3">
    <name type="scientific">Rotaria socialis</name>
    <dbReference type="NCBI Taxonomy" id="392032"/>
    <lineage>
        <taxon>Eukaryota</taxon>
        <taxon>Metazoa</taxon>
        <taxon>Spiralia</taxon>
        <taxon>Gnathifera</taxon>
        <taxon>Rotifera</taxon>
        <taxon>Eurotatoria</taxon>
        <taxon>Bdelloidea</taxon>
        <taxon>Philodinida</taxon>
        <taxon>Philodinidae</taxon>
        <taxon>Rotaria</taxon>
    </lineage>
</organism>
<sequence>MDLFAILNSTVESELVTTSVTNRTKMRNTKEYDVIIIGAGFADLIAVHELSCRGQRSTRPEFERLQESECGSFFTVDSFFQLVKVKMLLLTLREAKLNMITILYQFFIQSHVI</sequence>
<proteinExistence type="predicted"/>
<reference evidence="2" key="1">
    <citation type="submission" date="2021-02" db="EMBL/GenBank/DDBJ databases">
        <authorList>
            <person name="Nowell W R."/>
        </authorList>
    </citation>
    <scope>NUCLEOTIDE SEQUENCE</scope>
</reference>
<dbReference type="Proteomes" id="UP000663872">
    <property type="component" value="Unassembled WGS sequence"/>
</dbReference>
<evidence type="ECO:0000313" key="3">
    <source>
        <dbReference type="Proteomes" id="UP000663848"/>
    </source>
</evidence>
<dbReference type="InterPro" id="IPR036188">
    <property type="entry name" value="FAD/NAD-bd_sf"/>
</dbReference>
<protein>
    <submittedName>
        <fullName evidence="2">Uncharacterized protein</fullName>
    </submittedName>
</protein>
<evidence type="ECO:0000313" key="2">
    <source>
        <dbReference type="EMBL" id="CAF4908734.1"/>
    </source>
</evidence>
<dbReference type="Proteomes" id="UP000663848">
    <property type="component" value="Unassembled WGS sequence"/>
</dbReference>
<dbReference type="EMBL" id="CAJOBR010013575">
    <property type="protein sequence ID" value="CAF4908734.1"/>
    <property type="molecule type" value="Genomic_DNA"/>
</dbReference>
<dbReference type="EMBL" id="CAJNYT010003922">
    <property type="protein sequence ID" value="CAF3615062.1"/>
    <property type="molecule type" value="Genomic_DNA"/>
</dbReference>
<evidence type="ECO:0000313" key="1">
    <source>
        <dbReference type="EMBL" id="CAF3615062.1"/>
    </source>
</evidence>
<dbReference type="Gene3D" id="3.50.50.60">
    <property type="entry name" value="FAD/NAD(P)-binding domain"/>
    <property type="match status" value="1"/>
</dbReference>